<name>A0A1D2QPR7_9GAMM</name>
<comment type="caution">
    <text evidence="1">The sequence shown here is derived from an EMBL/GenBank/DDBJ whole genome shotgun (WGS) entry which is preliminary data.</text>
</comment>
<protein>
    <submittedName>
        <fullName evidence="1">Uncharacterized protein</fullName>
    </submittedName>
</protein>
<evidence type="ECO:0000313" key="1">
    <source>
        <dbReference type="EMBL" id="ODS23571.1"/>
    </source>
</evidence>
<organism evidence="1 2">
    <name type="scientific">Candidatus Endobugula sertula</name>
    <name type="common">Bugula neritina bacterial symbiont</name>
    <dbReference type="NCBI Taxonomy" id="62101"/>
    <lineage>
        <taxon>Bacteria</taxon>
        <taxon>Pseudomonadati</taxon>
        <taxon>Pseudomonadota</taxon>
        <taxon>Gammaproteobacteria</taxon>
        <taxon>Cellvibrionales</taxon>
        <taxon>Cellvibrionaceae</taxon>
        <taxon>Candidatus Endobugula</taxon>
    </lineage>
</organism>
<dbReference type="AlphaFoldDB" id="A0A1D2QPR7"/>
<reference evidence="1 2" key="1">
    <citation type="journal article" date="2016" name="Appl. Environ. Microbiol.">
        <title>Lack of Overt Genome Reduction in the Bryostatin-Producing Bryozoan Symbiont "Candidatus Endobugula sertula".</title>
        <authorList>
            <person name="Miller I.J."/>
            <person name="Vanee N."/>
            <person name="Fong S.S."/>
            <person name="Lim-Fong G.E."/>
            <person name="Kwan J.C."/>
        </authorList>
    </citation>
    <scope>NUCLEOTIDE SEQUENCE [LARGE SCALE GENOMIC DNA]</scope>
    <source>
        <strain evidence="1">AB1-4</strain>
    </source>
</reference>
<sequence>MNKNMNRKEEFDFRTRNLKPEYEMKEALEHGLGLFPVHRETGEVCDCKMEWDEDGKILSCPVCGLDGT</sequence>
<gene>
    <name evidence="1" type="ORF">AB835_08130</name>
</gene>
<dbReference type="Proteomes" id="UP000242502">
    <property type="component" value="Unassembled WGS sequence"/>
</dbReference>
<dbReference type="STRING" id="62101.AB835_08130"/>
<accession>A0A1D2QPR7</accession>
<dbReference type="EMBL" id="MDLC01000025">
    <property type="protein sequence ID" value="ODS23571.1"/>
    <property type="molecule type" value="Genomic_DNA"/>
</dbReference>
<proteinExistence type="predicted"/>
<evidence type="ECO:0000313" key="2">
    <source>
        <dbReference type="Proteomes" id="UP000242502"/>
    </source>
</evidence>